<proteinExistence type="predicted"/>
<gene>
    <name evidence="1" type="ORF">CY34DRAFT_389885</name>
</gene>
<keyword evidence="2" id="KW-1185">Reference proteome</keyword>
<dbReference type="InParanoid" id="A0A0D0A8V5"/>
<protein>
    <submittedName>
        <fullName evidence="1">Uncharacterized protein</fullName>
    </submittedName>
</protein>
<reference evidence="2" key="2">
    <citation type="submission" date="2015-01" db="EMBL/GenBank/DDBJ databases">
        <title>Evolutionary Origins and Diversification of the Mycorrhizal Mutualists.</title>
        <authorList>
            <consortium name="DOE Joint Genome Institute"/>
            <consortium name="Mycorrhizal Genomics Consortium"/>
            <person name="Kohler A."/>
            <person name="Kuo A."/>
            <person name="Nagy L.G."/>
            <person name="Floudas D."/>
            <person name="Copeland A."/>
            <person name="Barry K.W."/>
            <person name="Cichocki N."/>
            <person name="Veneault-Fourrey C."/>
            <person name="LaButti K."/>
            <person name="Lindquist E.A."/>
            <person name="Lipzen A."/>
            <person name="Lundell T."/>
            <person name="Morin E."/>
            <person name="Murat C."/>
            <person name="Riley R."/>
            <person name="Ohm R."/>
            <person name="Sun H."/>
            <person name="Tunlid A."/>
            <person name="Henrissat B."/>
            <person name="Grigoriev I.V."/>
            <person name="Hibbett D.S."/>
            <person name="Martin F."/>
        </authorList>
    </citation>
    <scope>NUCLEOTIDE SEQUENCE [LARGE SCALE GENOMIC DNA]</scope>
    <source>
        <strain evidence="2">UH-Slu-Lm8-n1</strain>
    </source>
</reference>
<sequence>MAAFDHIALYMGGLLPLNYQRGCQLSWHLASQSRDYFCEVASICMWSAQPNMAREDQPC</sequence>
<evidence type="ECO:0000313" key="2">
    <source>
        <dbReference type="Proteomes" id="UP000054485"/>
    </source>
</evidence>
<dbReference type="AlphaFoldDB" id="A0A0D0A8V5"/>
<dbReference type="EMBL" id="KN835157">
    <property type="protein sequence ID" value="KIK46555.1"/>
    <property type="molecule type" value="Genomic_DNA"/>
</dbReference>
<accession>A0A0D0A8V5</accession>
<evidence type="ECO:0000313" key="1">
    <source>
        <dbReference type="EMBL" id="KIK46555.1"/>
    </source>
</evidence>
<reference evidence="1 2" key="1">
    <citation type="submission" date="2014-04" db="EMBL/GenBank/DDBJ databases">
        <authorList>
            <consortium name="DOE Joint Genome Institute"/>
            <person name="Kuo A."/>
            <person name="Ruytinx J."/>
            <person name="Rineau F."/>
            <person name="Colpaert J."/>
            <person name="Kohler A."/>
            <person name="Nagy L.G."/>
            <person name="Floudas D."/>
            <person name="Copeland A."/>
            <person name="Barry K.W."/>
            <person name="Cichocki N."/>
            <person name="Veneault-Fourrey C."/>
            <person name="LaButti K."/>
            <person name="Lindquist E.A."/>
            <person name="Lipzen A."/>
            <person name="Lundell T."/>
            <person name="Morin E."/>
            <person name="Murat C."/>
            <person name="Sun H."/>
            <person name="Tunlid A."/>
            <person name="Henrissat B."/>
            <person name="Grigoriev I.V."/>
            <person name="Hibbett D.S."/>
            <person name="Martin F."/>
            <person name="Nordberg H.P."/>
            <person name="Cantor M.N."/>
            <person name="Hua S.X."/>
        </authorList>
    </citation>
    <scope>NUCLEOTIDE SEQUENCE [LARGE SCALE GENOMIC DNA]</scope>
    <source>
        <strain evidence="1 2">UH-Slu-Lm8-n1</strain>
    </source>
</reference>
<organism evidence="1 2">
    <name type="scientific">Suillus luteus UH-Slu-Lm8-n1</name>
    <dbReference type="NCBI Taxonomy" id="930992"/>
    <lineage>
        <taxon>Eukaryota</taxon>
        <taxon>Fungi</taxon>
        <taxon>Dikarya</taxon>
        <taxon>Basidiomycota</taxon>
        <taxon>Agaricomycotina</taxon>
        <taxon>Agaricomycetes</taxon>
        <taxon>Agaricomycetidae</taxon>
        <taxon>Boletales</taxon>
        <taxon>Suillineae</taxon>
        <taxon>Suillaceae</taxon>
        <taxon>Suillus</taxon>
    </lineage>
</organism>
<dbReference type="Proteomes" id="UP000054485">
    <property type="component" value="Unassembled WGS sequence"/>
</dbReference>
<name>A0A0D0A8V5_9AGAM</name>
<dbReference type="HOGENOM" id="CLU_2962435_0_0_1"/>